<protein>
    <submittedName>
        <fullName evidence="1">Uncharacterized protein</fullName>
    </submittedName>
</protein>
<evidence type="ECO:0000313" key="2">
    <source>
        <dbReference type="Proteomes" id="UP000217334"/>
    </source>
</evidence>
<dbReference type="EMBL" id="CP022383">
    <property type="protein sequence ID" value="ATA78308.1"/>
    <property type="molecule type" value="Genomic_DNA"/>
</dbReference>
<proteinExistence type="predicted"/>
<dbReference type="Proteomes" id="UP000217334">
    <property type="component" value="Chromosome"/>
</dbReference>
<sequence length="180" mass="21661">MKSKNNIYSFITFFIKTGSKYIRNVRIREFFLEKKVIFHFLALNYNYGINEEDISLFKKAISFLFNEIILEIEYYDTECTEIKSQKVRNQDTLKENWNKLKTELLVENKGVCIEEYFQQIDKIINNTDLLLDFVYQHSVYGVFLKAKDNMQSIFYQDNTLKETSCIDTDLRYEILIKKKQ</sequence>
<reference evidence="2" key="1">
    <citation type="submission" date="2017-06" db="EMBL/GenBank/DDBJ databases">
        <title>Capnocytophaga spp. assemblies.</title>
        <authorList>
            <person name="Gulvik C.A."/>
        </authorList>
    </citation>
    <scope>NUCLEOTIDE SEQUENCE [LARGE SCALE GENOMIC DNA]</scope>
    <source>
        <strain evidence="2">H4486</strain>
    </source>
</reference>
<name>A0A250F2M8_CAPSP</name>
<evidence type="ECO:0000313" key="1">
    <source>
        <dbReference type="EMBL" id="ATA78308.1"/>
    </source>
</evidence>
<dbReference type="RefSeq" id="WP_095900533.1">
    <property type="nucleotide sequence ID" value="NZ_CAUSDJ010000132.1"/>
</dbReference>
<organism evidence="1 2">
    <name type="scientific">Capnocytophaga sputigena</name>
    <dbReference type="NCBI Taxonomy" id="1019"/>
    <lineage>
        <taxon>Bacteria</taxon>
        <taxon>Pseudomonadati</taxon>
        <taxon>Bacteroidota</taxon>
        <taxon>Flavobacteriia</taxon>
        <taxon>Flavobacteriales</taxon>
        <taxon>Flavobacteriaceae</taxon>
        <taxon>Capnocytophaga</taxon>
    </lineage>
</organism>
<gene>
    <name evidence="1" type="ORF">CGC59_00875</name>
</gene>
<dbReference type="AlphaFoldDB" id="A0A250F2M8"/>
<accession>A0A250F2M8</accession>